<comment type="caution">
    <text evidence="2">The sequence shown here is derived from an EMBL/GenBank/DDBJ whole genome shotgun (WGS) entry which is preliminary data.</text>
</comment>
<dbReference type="Proteomes" id="UP000077202">
    <property type="component" value="Unassembled WGS sequence"/>
</dbReference>
<evidence type="ECO:0000313" key="2">
    <source>
        <dbReference type="EMBL" id="OAE35189.1"/>
    </source>
</evidence>
<dbReference type="EMBL" id="LVLJ01000239">
    <property type="protein sequence ID" value="OAE35189.1"/>
    <property type="molecule type" value="Genomic_DNA"/>
</dbReference>
<evidence type="ECO:0000313" key="3">
    <source>
        <dbReference type="Proteomes" id="UP000077202"/>
    </source>
</evidence>
<keyword evidence="3" id="KW-1185">Reference proteome</keyword>
<organism evidence="2 3">
    <name type="scientific">Marchantia polymorpha subsp. ruderalis</name>
    <dbReference type="NCBI Taxonomy" id="1480154"/>
    <lineage>
        <taxon>Eukaryota</taxon>
        <taxon>Viridiplantae</taxon>
        <taxon>Streptophyta</taxon>
        <taxon>Embryophyta</taxon>
        <taxon>Marchantiophyta</taxon>
        <taxon>Marchantiopsida</taxon>
        <taxon>Marchantiidae</taxon>
        <taxon>Marchantiales</taxon>
        <taxon>Marchantiaceae</taxon>
        <taxon>Marchantia</taxon>
    </lineage>
</organism>
<dbReference type="AlphaFoldDB" id="A0A176WQ10"/>
<gene>
    <name evidence="2" type="ORF">AXG93_2947s1060</name>
</gene>
<name>A0A176WQ10_MARPO</name>
<evidence type="ECO:0000256" key="1">
    <source>
        <dbReference type="SAM" id="MobiDB-lite"/>
    </source>
</evidence>
<sequence>MSSPSSRRAVAECAENLQELNGQVNSAADGSAQSAADWAARISKQDIGSEAQFPPMGMELGVPGHGPRVAAGEEPTSARFPTTSGEVAVRAGEAGPPGARSPTPLEMLAGSGAAIAAEEAVQPSSKELSRISVATEILNIEYGTGSEEEEVESVQGTPTGVLCEQVMPLLRYLDRKATRYADPRHRRSYVKLVRNRTWITK</sequence>
<feature type="region of interest" description="Disordered" evidence="1">
    <location>
        <begin position="22"/>
        <end position="65"/>
    </location>
</feature>
<protein>
    <submittedName>
        <fullName evidence="2">Uncharacterized protein</fullName>
    </submittedName>
</protein>
<feature type="compositionally biased region" description="Low complexity" evidence="1">
    <location>
        <begin position="26"/>
        <end position="40"/>
    </location>
</feature>
<reference evidence="2" key="1">
    <citation type="submission" date="2016-03" db="EMBL/GenBank/DDBJ databases">
        <title>Mechanisms controlling the formation of the plant cell surface in tip-growing cells are functionally conserved among land plants.</title>
        <authorList>
            <person name="Honkanen S."/>
            <person name="Jones V.A."/>
            <person name="Morieri G."/>
            <person name="Champion C."/>
            <person name="Hetherington A.J."/>
            <person name="Kelly S."/>
            <person name="Saint-Marcoux D."/>
            <person name="Proust H."/>
            <person name="Prescott H."/>
            <person name="Dolan L."/>
        </authorList>
    </citation>
    <scope>NUCLEOTIDE SEQUENCE [LARGE SCALE GENOMIC DNA]</scope>
    <source>
        <tissue evidence="2">Whole gametophyte</tissue>
    </source>
</reference>
<proteinExistence type="predicted"/>
<accession>A0A176WQ10</accession>